<evidence type="ECO:0000256" key="2">
    <source>
        <dbReference type="ARBA" id="ARBA00022741"/>
    </source>
</evidence>
<evidence type="ECO:0000256" key="1">
    <source>
        <dbReference type="ARBA" id="ARBA00022722"/>
    </source>
</evidence>
<name>Q080D9_SHEFN</name>
<keyword evidence="5 10" id="KW-0347">Helicase</keyword>
<dbReference type="InterPro" id="IPR041500">
    <property type="entry name" value="RecC_C"/>
</dbReference>
<dbReference type="Gene3D" id="1.10.10.990">
    <property type="match status" value="1"/>
</dbReference>
<dbReference type="STRING" id="318167.Sfri_2533"/>
<dbReference type="InterPro" id="IPR011335">
    <property type="entry name" value="Restrct_endonuc-II-like"/>
</dbReference>
<dbReference type="GO" id="GO:0009338">
    <property type="term" value="C:exodeoxyribonuclease V complex"/>
    <property type="evidence" value="ECO:0007669"/>
    <property type="project" value="InterPro"/>
</dbReference>
<dbReference type="NCBIfam" id="TIGR01450">
    <property type="entry name" value="recC"/>
    <property type="match status" value="1"/>
</dbReference>
<proteinExistence type="inferred from homology"/>
<reference evidence="12 13" key="1">
    <citation type="submission" date="2006-08" db="EMBL/GenBank/DDBJ databases">
        <title>Complete sequence of Shewanella frigidimarina NCIMB 400.</title>
        <authorList>
            <consortium name="US DOE Joint Genome Institute"/>
            <person name="Copeland A."/>
            <person name="Lucas S."/>
            <person name="Lapidus A."/>
            <person name="Barry K."/>
            <person name="Detter J.C."/>
            <person name="Glavina del Rio T."/>
            <person name="Hammon N."/>
            <person name="Israni S."/>
            <person name="Dalin E."/>
            <person name="Tice H."/>
            <person name="Pitluck S."/>
            <person name="Fredrickson J.K."/>
            <person name="Kolker E."/>
            <person name="McCuel L.A."/>
            <person name="DiChristina T."/>
            <person name="Nealson K.H."/>
            <person name="Newman D."/>
            <person name="Tiedje J.M."/>
            <person name="Zhou J."/>
            <person name="Romine M.F."/>
            <person name="Culley D.E."/>
            <person name="Serres M."/>
            <person name="Chertkov O."/>
            <person name="Brettin T."/>
            <person name="Bruce D."/>
            <person name="Han C."/>
            <person name="Tapia R."/>
            <person name="Gilna P."/>
            <person name="Schmutz J."/>
            <person name="Larimer F."/>
            <person name="Land M."/>
            <person name="Hauser L."/>
            <person name="Kyrpides N."/>
            <person name="Mikhailova N."/>
            <person name="Richardson P."/>
        </authorList>
    </citation>
    <scope>NUCLEOTIDE SEQUENCE [LARGE SCALE GENOMIC DNA]</scope>
    <source>
        <strain evidence="12 13">NCIMB 400</strain>
    </source>
</reference>
<dbReference type="OrthoDB" id="9762834at2"/>
<evidence type="ECO:0000256" key="4">
    <source>
        <dbReference type="ARBA" id="ARBA00022801"/>
    </source>
</evidence>
<dbReference type="Pfam" id="PF04257">
    <property type="entry name" value="Exonuc_V_gamma"/>
    <property type="match status" value="1"/>
</dbReference>
<organism evidence="12 13">
    <name type="scientific">Shewanella frigidimarina (strain NCIMB 400)</name>
    <dbReference type="NCBI Taxonomy" id="318167"/>
    <lineage>
        <taxon>Bacteria</taxon>
        <taxon>Pseudomonadati</taxon>
        <taxon>Pseudomonadota</taxon>
        <taxon>Gammaproteobacteria</taxon>
        <taxon>Alteromonadales</taxon>
        <taxon>Shewanellaceae</taxon>
        <taxon>Shewanella</taxon>
    </lineage>
</organism>
<comment type="function">
    <text evidence="10">A helicase/nuclease that prepares dsDNA breaks (DSB) for recombinational DNA repair. Binds to DSBs and unwinds DNA via a highly rapid and processive ATP-dependent bidirectional helicase activity. Unwinds dsDNA until it encounters a Chi (crossover hotspot instigator) sequence from the 3' direction. Cuts ssDNA a few nucleotides 3' to the Chi site. The properties and activities of the enzyme are changed at Chi. The Chi-altered holoenzyme produces a long 3'-ssDNA overhang and facilitates RecA-binding to the ssDNA for homologous DNA recombination and repair. Holoenzyme degrades any linearized DNA that is unable to undergo homologous recombination. In the holoenzyme this subunit recognizes the wild-type Chi sequence, and when added to isolated RecB increases its ATP-dependent helicase processivity.</text>
</comment>
<dbReference type="CDD" id="cd22353">
    <property type="entry name" value="RecC_C-like"/>
    <property type="match status" value="1"/>
</dbReference>
<evidence type="ECO:0000256" key="5">
    <source>
        <dbReference type="ARBA" id="ARBA00022806"/>
    </source>
</evidence>
<keyword evidence="7 10" id="KW-0067">ATP-binding</keyword>
<evidence type="ECO:0000256" key="6">
    <source>
        <dbReference type="ARBA" id="ARBA00022839"/>
    </source>
</evidence>
<dbReference type="GeneID" id="41837896"/>
<accession>Q080D9</accession>
<dbReference type="KEGG" id="sfr:Sfri_2533"/>
<keyword evidence="1 10" id="KW-0540">Nuclease</keyword>
<dbReference type="HAMAP" id="MF_01486">
    <property type="entry name" value="RecC"/>
    <property type="match status" value="1"/>
</dbReference>
<dbReference type="GO" id="GO:0003678">
    <property type="term" value="F:DNA helicase activity"/>
    <property type="evidence" value="ECO:0007669"/>
    <property type="project" value="UniProtKB-UniRule"/>
</dbReference>
<dbReference type="Pfam" id="PF17946">
    <property type="entry name" value="RecC_C"/>
    <property type="match status" value="1"/>
</dbReference>
<evidence type="ECO:0000256" key="8">
    <source>
        <dbReference type="ARBA" id="ARBA00023125"/>
    </source>
</evidence>
<dbReference type="GO" id="GO:0000724">
    <property type="term" value="P:double-strand break repair via homologous recombination"/>
    <property type="evidence" value="ECO:0007669"/>
    <property type="project" value="UniProtKB-UniRule"/>
</dbReference>
<gene>
    <name evidence="10" type="primary">recC</name>
    <name evidence="12" type="ordered locus">Sfri_2533</name>
</gene>
<keyword evidence="4 10" id="KW-0378">Hydrolase</keyword>
<keyword evidence="6 10" id="KW-0269">Exonuclease</keyword>
<dbReference type="Proteomes" id="UP000000684">
    <property type="component" value="Chromosome"/>
</dbReference>
<protein>
    <recommendedName>
        <fullName evidence="10">RecBCD enzyme subunit RecC</fullName>
    </recommendedName>
    <alternativeName>
        <fullName evidence="10">Exonuclease V subunit RecC</fullName>
        <shortName evidence="10">ExoV subunit RecC</shortName>
    </alternativeName>
    <alternativeName>
        <fullName evidence="10">Helicase/nuclease RecBCD subunit RecC</fullName>
    </alternativeName>
</protein>
<dbReference type="GO" id="GO:0003677">
    <property type="term" value="F:DNA binding"/>
    <property type="evidence" value="ECO:0007669"/>
    <property type="project" value="UniProtKB-UniRule"/>
</dbReference>
<feature type="domain" description="RecC C-terminal" evidence="11">
    <location>
        <begin position="920"/>
        <end position="1177"/>
    </location>
</feature>
<evidence type="ECO:0000256" key="9">
    <source>
        <dbReference type="ARBA" id="ARBA00023204"/>
    </source>
</evidence>
<dbReference type="InterPro" id="IPR027417">
    <property type="entry name" value="P-loop_NTPase"/>
</dbReference>
<dbReference type="SUPFAM" id="SSF52980">
    <property type="entry name" value="Restriction endonuclease-like"/>
    <property type="match status" value="1"/>
</dbReference>
<evidence type="ECO:0000256" key="3">
    <source>
        <dbReference type="ARBA" id="ARBA00022763"/>
    </source>
</evidence>
<dbReference type="InterPro" id="IPR006697">
    <property type="entry name" value="RecC"/>
</dbReference>
<keyword evidence="2 10" id="KW-0547">Nucleotide-binding</keyword>
<keyword evidence="9 10" id="KW-0234">DNA repair</keyword>
<dbReference type="Gene3D" id="3.40.50.10930">
    <property type="match status" value="2"/>
</dbReference>
<dbReference type="HOGENOM" id="CLU_007513_0_0_6"/>
<dbReference type="SUPFAM" id="SSF52540">
    <property type="entry name" value="P-loop containing nucleoside triphosphate hydrolases"/>
    <property type="match status" value="2"/>
</dbReference>
<comment type="subunit">
    <text evidence="10">Heterotrimer of RecB, RecC and RecD. All subunits contribute to DNA-binding.</text>
</comment>
<comment type="similarity">
    <text evidence="10">Belongs to the RecC family.</text>
</comment>
<evidence type="ECO:0000256" key="10">
    <source>
        <dbReference type="HAMAP-Rule" id="MF_01486"/>
    </source>
</evidence>
<keyword evidence="8 10" id="KW-0238">DNA-binding</keyword>
<comment type="miscellaneous">
    <text evidence="10">In the RecBCD complex, RecB has a slow 3'-5' helicase, an exonuclease activity and loads RecA onto ssDNA, RecD has a fast 5'-3' helicase activity, while RecC stimulates the ATPase and processivity of the RecB helicase and contributes to recognition of the Chi site.</text>
</comment>
<dbReference type="Gene3D" id="3.40.50.300">
    <property type="entry name" value="P-loop containing nucleotide triphosphate hydrolases"/>
    <property type="match status" value="2"/>
</dbReference>
<dbReference type="AlphaFoldDB" id="Q080D9"/>
<dbReference type="PIRSF" id="PIRSF000980">
    <property type="entry name" value="RecC"/>
    <property type="match status" value="1"/>
</dbReference>
<sequence length="1270" mass="143929">MLTLIQSNQMEVLSEQLAKLLAIRLDNVSLLASEHVLVQSPGMSTWLRLEIAKHNGIAAALSFPLPSSFTWQLCHDLLPDVPKDNAFTKAAMTWKLMDLLPSLLDNPDFSPLKQYLSPQVDTTTDIAATDILDTDVDANTNTDIETETNIHTANSHAISQLNQSHDAIKLFQLCGRIADIFDQYLVYRPEWILAWEQNQPLSSIDNRLALDENQQWQPILWRTLIDYNQHHLHASHYHRANLHADLIATLANPDTDLSMLPARLYVFGISSMPPQTLDVLYHLASRIDLIMLSLSPCQHYWGDIIEPKTRARMALQYANKKQLDQDWEDKLEVGNPILANNGQMGRELLDLLLSLPPEHTDFGYDCYVEPEPNNLLHGVQYDILQMETLGQPLGPNSSVYQDIHARRTLLPSDDSITLRSCHSALREVETLHDHLLELLSNNSDLSPKDIVIMMPDVAAYAPYIDAVFGTANSQYFADKNPQKGDYYIPYAIADRGAAQESPLINSFLSLLNINQSRFGLTDIIGILEVPAILRRFQLDDDELSLIRRWLDDANVRWGRSEQTRSQLGVQPFTQNSWAFGIKRLILGYAFNDDADIYRETLMVQGIEGQSSQALGKLLNFLETIDTYFNLFANDYSTAERLEQLQQLLADCYDTTDDEREQIQAIRDALVTLDTELESAGHQGQVDIEVLKQWFNQRLTESRVGQRYLAGSVNFCTLMPMRSIPFKVVCLLGMNDGVYPRVQHPVGFDLMAHFGPKKGDRSRRLDDRYLFLEALLSAREQLYISYIGHSERDNAERIASMLVSELVEYCQLSYLPQSLQQQLEQQAEINLDDADKAVLAQLIQAQPLQPFDAKLFRETPLSAHSVNKLQHSFNAQWCPPPANATINNHIFFEQALPLSAEQADEVFAHTHINSEGIKVVELELSALIRFYRNPAQFFFNRSLKVDLSLDIQADDNDEPFSLNALERYLLQSRMLDNAIEHQLDSPDFELLSKLKTSGELPMAPFDDLLINQYLRDISPLINRVQFLQDQQAMHTLNVDLNFDLPMQDFPAYALSVQGLPEQADTTHSSIVRVNLVGRIDDILPKGLVNYRPGTAHGRDFIRVYLRHLCINAMANSSTSGMGKNQFSYLLDIGHFHAFAPITAEQAQAQLMRFISGFIQGQTQPLCFMPKTAFAYVETDGDHEEKLLKAQQKWDDGQNQFGEGHDPHNQRLFHFPEDFSEARFGALAIHLLQPMLSQYHKDKLAELDTFVSGTAVDIQAQLIANAAKLGAH</sequence>
<dbReference type="GO" id="GO:0005524">
    <property type="term" value="F:ATP binding"/>
    <property type="evidence" value="ECO:0007669"/>
    <property type="project" value="UniProtKB-UniRule"/>
</dbReference>
<dbReference type="PANTHER" id="PTHR30591:SF1">
    <property type="entry name" value="RECBCD ENZYME SUBUNIT RECC"/>
    <property type="match status" value="1"/>
</dbReference>
<keyword evidence="3 10" id="KW-0227">DNA damage</keyword>
<dbReference type="eggNOG" id="COG1330">
    <property type="taxonomic scope" value="Bacteria"/>
</dbReference>
<dbReference type="EMBL" id="CP000447">
    <property type="protein sequence ID" value="ABI72376.1"/>
    <property type="molecule type" value="Genomic_DNA"/>
</dbReference>
<dbReference type="RefSeq" id="WP_011637985.1">
    <property type="nucleotide sequence ID" value="NC_008345.1"/>
</dbReference>
<dbReference type="GO" id="GO:0008854">
    <property type="term" value="F:exodeoxyribonuclease V activity"/>
    <property type="evidence" value="ECO:0007669"/>
    <property type="project" value="InterPro"/>
</dbReference>
<dbReference type="PANTHER" id="PTHR30591">
    <property type="entry name" value="RECBCD ENZYME SUBUNIT RECC"/>
    <property type="match status" value="1"/>
</dbReference>
<keyword evidence="13" id="KW-1185">Reference proteome</keyword>
<evidence type="ECO:0000313" key="13">
    <source>
        <dbReference type="Proteomes" id="UP000000684"/>
    </source>
</evidence>
<evidence type="ECO:0000259" key="11">
    <source>
        <dbReference type="Pfam" id="PF17946"/>
    </source>
</evidence>
<evidence type="ECO:0000256" key="7">
    <source>
        <dbReference type="ARBA" id="ARBA00022840"/>
    </source>
</evidence>
<evidence type="ECO:0000313" key="12">
    <source>
        <dbReference type="EMBL" id="ABI72376.1"/>
    </source>
</evidence>